<proteinExistence type="predicted"/>
<evidence type="ECO:0000256" key="1">
    <source>
        <dbReference type="ARBA" id="ARBA00022723"/>
    </source>
</evidence>
<evidence type="ECO:0000313" key="5">
    <source>
        <dbReference type="EMBL" id="KAK8883347.1"/>
    </source>
</evidence>
<organism evidence="5 6">
    <name type="scientific">Tritrichomonas musculus</name>
    <dbReference type="NCBI Taxonomy" id="1915356"/>
    <lineage>
        <taxon>Eukaryota</taxon>
        <taxon>Metamonada</taxon>
        <taxon>Parabasalia</taxon>
        <taxon>Tritrichomonadida</taxon>
        <taxon>Tritrichomonadidae</taxon>
        <taxon>Tritrichomonas</taxon>
    </lineage>
</organism>
<keyword evidence="6" id="KW-1185">Reference proteome</keyword>
<keyword evidence="2" id="KW-0677">Repeat</keyword>
<protein>
    <recommendedName>
        <fullName evidence="4">EF-hand domain-containing protein</fullName>
    </recommendedName>
</protein>
<feature type="domain" description="EF-hand" evidence="4">
    <location>
        <begin position="25"/>
        <end position="60"/>
    </location>
</feature>
<feature type="domain" description="EF-hand" evidence="4">
    <location>
        <begin position="67"/>
        <end position="94"/>
    </location>
</feature>
<evidence type="ECO:0000259" key="4">
    <source>
        <dbReference type="PROSITE" id="PS50222"/>
    </source>
</evidence>
<name>A0ABR2JXA8_9EUKA</name>
<keyword evidence="3" id="KW-0106">Calcium</keyword>
<feature type="domain" description="EF-hand" evidence="4">
    <location>
        <begin position="105"/>
        <end position="132"/>
    </location>
</feature>
<dbReference type="PANTHER" id="PTHR34524:SF6">
    <property type="entry name" value="CALCYPHOSINE LIKE"/>
    <property type="match status" value="1"/>
</dbReference>
<dbReference type="EMBL" id="JAPFFF010000009">
    <property type="protein sequence ID" value="KAK8883347.1"/>
    <property type="molecule type" value="Genomic_DNA"/>
</dbReference>
<dbReference type="InterPro" id="IPR051581">
    <property type="entry name" value="Ca-bind"/>
</dbReference>
<evidence type="ECO:0000256" key="3">
    <source>
        <dbReference type="ARBA" id="ARBA00022837"/>
    </source>
</evidence>
<dbReference type="InterPro" id="IPR018247">
    <property type="entry name" value="EF_Hand_1_Ca_BS"/>
</dbReference>
<reference evidence="5 6" key="1">
    <citation type="submission" date="2024-04" db="EMBL/GenBank/DDBJ databases">
        <title>Tritrichomonas musculus Genome.</title>
        <authorList>
            <person name="Alves-Ferreira E."/>
            <person name="Grigg M."/>
            <person name="Lorenzi H."/>
            <person name="Galac M."/>
        </authorList>
    </citation>
    <scope>NUCLEOTIDE SEQUENCE [LARGE SCALE GENOMIC DNA]</scope>
    <source>
        <strain evidence="5 6">EAF2021</strain>
    </source>
</reference>
<accession>A0ABR2JXA8</accession>
<gene>
    <name evidence="5" type="ORF">M9Y10_045997</name>
</gene>
<comment type="caution">
    <text evidence="5">The sequence shown here is derived from an EMBL/GenBank/DDBJ whole genome shotgun (WGS) entry which is preliminary data.</text>
</comment>
<evidence type="ECO:0000313" key="6">
    <source>
        <dbReference type="Proteomes" id="UP001470230"/>
    </source>
</evidence>
<feature type="domain" description="EF-hand" evidence="4">
    <location>
        <begin position="134"/>
        <end position="165"/>
    </location>
</feature>
<dbReference type="InterPro" id="IPR002048">
    <property type="entry name" value="EF_hand_dom"/>
</dbReference>
<dbReference type="SMART" id="SM00054">
    <property type="entry name" value="EFh"/>
    <property type="match status" value="3"/>
</dbReference>
<dbReference type="Proteomes" id="UP001470230">
    <property type="component" value="Unassembled WGS sequence"/>
</dbReference>
<dbReference type="PROSITE" id="PS50222">
    <property type="entry name" value="EF_HAND_2"/>
    <property type="match status" value="4"/>
</dbReference>
<dbReference type="SUPFAM" id="SSF47473">
    <property type="entry name" value="EF-hand"/>
    <property type="match status" value="1"/>
</dbReference>
<dbReference type="InterPro" id="IPR011992">
    <property type="entry name" value="EF-hand-dom_pair"/>
</dbReference>
<dbReference type="PROSITE" id="PS00018">
    <property type="entry name" value="EF_HAND_1"/>
    <property type="match status" value="3"/>
</dbReference>
<dbReference type="PANTHER" id="PTHR34524">
    <property type="entry name" value="CALCYPHOSIN"/>
    <property type="match status" value="1"/>
</dbReference>
<dbReference type="Gene3D" id="1.10.238.10">
    <property type="entry name" value="EF-hand"/>
    <property type="match status" value="2"/>
</dbReference>
<keyword evidence="1" id="KW-0479">Metal-binding</keyword>
<evidence type="ECO:0000256" key="2">
    <source>
        <dbReference type="ARBA" id="ARBA00022737"/>
    </source>
</evidence>
<sequence length="165" mass="19046">MTNIQDSIDESKLVNYPNVEKLKPDDIKNLCEAFTAIDADGSQKLDKEELQVFMNECNLEPEFTDLIMKIVDKSRDGQVDITEFLNFIQLLKAVEKDPNCLFKMLFEAIDEDHNGSLDEDEIGNFVNYFSPKKVEKDEIKSFMNEFSSDKNKTTISFDDLLKILQ</sequence>
<dbReference type="Pfam" id="PF13499">
    <property type="entry name" value="EF-hand_7"/>
    <property type="match status" value="2"/>
</dbReference>